<dbReference type="Proteomes" id="UP000306102">
    <property type="component" value="Unassembled WGS sequence"/>
</dbReference>
<dbReference type="Pfam" id="PF02535">
    <property type="entry name" value="Zip"/>
    <property type="match status" value="2"/>
</dbReference>
<dbReference type="PANTHER" id="PTHR11040">
    <property type="entry name" value="ZINC/IRON TRANSPORTER"/>
    <property type="match status" value="1"/>
</dbReference>
<organism evidence="7 8">
    <name type="scientific">Camellia sinensis var. sinensis</name>
    <name type="common">China tea</name>
    <dbReference type="NCBI Taxonomy" id="542762"/>
    <lineage>
        <taxon>Eukaryota</taxon>
        <taxon>Viridiplantae</taxon>
        <taxon>Streptophyta</taxon>
        <taxon>Embryophyta</taxon>
        <taxon>Tracheophyta</taxon>
        <taxon>Spermatophyta</taxon>
        <taxon>Magnoliopsida</taxon>
        <taxon>eudicotyledons</taxon>
        <taxon>Gunneridae</taxon>
        <taxon>Pentapetalae</taxon>
        <taxon>asterids</taxon>
        <taxon>Ericales</taxon>
        <taxon>Theaceae</taxon>
        <taxon>Camellia</taxon>
    </lineage>
</organism>
<comment type="caution">
    <text evidence="7">The sequence shown here is derived from an EMBL/GenBank/DDBJ whole genome shotgun (WGS) entry which is preliminary data.</text>
</comment>
<dbReference type="InterPro" id="IPR003689">
    <property type="entry name" value="ZIP"/>
</dbReference>
<proteinExistence type="predicted"/>
<evidence type="ECO:0000256" key="4">
    <source>
        <dbReference type="ARBA" id="ARBA00023136"/>
    </source>
</evidence>
<dbReference type="AlphaFoldDB" id="A0A4S4DSN2"/>
<evidence type="ECO:0000256" key="3">
    <source>
        <dbReference type="ARBA" id="ARBA00022989"/>
    </source>
</evidence>
<feature type="transmembrane region" description="Helical" evidence="5">
    <location>
        <begin position="206"/>
        <end position="231"/>
    </location>
</feature>
<feature type="transmembrane region" description="Helical" evidence="5">
    <location>
        <begin position="123"/>
        <end position="144"/>
    </location>
</feature>
<dbReference type="PANTHER" id="PTHR11040:SF71">
    <property type="entry name" value="ZIP METAL ION TRANSPORTER FAMILY PROTEIN"/>
    <property type="match status" value="1"/>
</dbReference>
<protein>
    <submittedName>
        <fullName evidence="7">Uncharacterized protein</fullName>
    </submittedName>
</protein>
<gene>
    <name evidence="7" type="ORF">TEA_025831</name>
</gene>
<keyword evidence="3 5" id="KW-1133">Transmembrane helix</keyword>
<evidence type="ECO:0000256" key="5">
    <source>
        <dbReference type="SAM" id="Phobius"/>
    </source>
</evidence>
<evidence type="ECO:0000256" key="1">
    <source>
        <dbReference type="ARBA" id="ARBA00004141"/>
    </source>
</evidence>
<keyword evidence="6" id="KW-0732">Signal</keyword>
<evidence type="ECO:0000313" key="8">
    <source>
        <dbReference type="Proteomes" id="UP000306102"/>
    </source>
</evidence>
<keyword evidence="2 5" id="KW-0812">Transmembrane</keyword>
<evidence type="ECO:0000256" key="2">
    <source>
        <dbReference type="ARBA" id="ARBA00022692"/>
    </source>
</evidence>
<dbReference type="EMBL" id="SDRB02010475">
    <property type="protein sequence ID" value="THG06242.1"/>
    <property type="molecule type" value="Genomic_DNA"/>
</dbReference>
<comment type="subcellular location">
    <subcellularLocation>
        <location evidence="1">Membrane</location>
        <topology evidence="1">Multi-pass membrane protein</topology>
    </subcellularLocation>
</comment>
<feature type="transmembrane region" description="Helical" evidence="5">
    <location>
        <begin position="275"/>
        <end position="296"/>
    </location>
</feature>
<evidence type="ECO:0000313" key="7">
    <source>
        <dbReference type="EMBL" id="THG06242.1"/>
    </source>
</evidence>
<feature type="transmembrane region" description="Helical" evidence="5">
    <location>
        <begin position="53"/>
        <end position="70"/>
    </location>
</feature>
<feature type="chain" id="PRO_5020760496" evidence="6">
    <location>
        <begin position="30"/>
        <end position="301"/>
    </location>
</feature>
<feature type="transmembrane region" description="Helical" evidence="5">
    <location>
        <begin position="243"/>
        <end position="263"/>
    </location>
</feature>
<reference evidence="7 8" key="1">
    <citation type="journal article" date="2018" name="Proc. Natl. Acad. Sci. U.S.A.">
        <title>Draft genome sequence of Camellia sinensis var. sinensis provides insights into the evolution of the tea genome and tea quality.</title>
        <authorList>
            <person name="Wei C."/>
            <person name="Yang H."/>
            <person name="Wang S."/>
            <person name="Zhao J."/>
            <person name="Liu C."/>
            <person name="Gao L."/>
            <person name="Xia E."/>
            <person name="Lu Y."/>
            <person name="Tai Y."/>
            <person name="She G."/>
            <person name="Sun J."/>
            <person name="Cao H."/>
            <person name="Tong W."/>
            <person name="Gao Q."/>
            <person name="Li Y."/>
            <person name="Deng W."/>
            <person name="Jiang X."/>
            <person name="Wang W."/>
            <person name="Chen Q."/>
            <person name="Zhang S."/>
            <person name="Li H."/>
            <person name="Wu J."/>
            <person name="Wang P."/>
            <person name="Li P."/>
            <person name="Shi C."/>
            <person name="Zheng F."/>
            <person name="Jian J."/>
            <person name="Huang B."/>
            <person name="Shan D."/>
            <person name="Shi M."/>
            <person name="Fang C."/>
            <person name="Yue Y."/>
            <person name="Li F."/>
            <person name="Li D."/>
            <person name="Wei S."/>
            <person name="Han B."/>
            <person name="Jiang C."/>
            <person name="Yin Y."/>
            <person name="Xia T."/>
            <person name="Zhang Z."/>
            <person name="Bennetzen J.L."/>
            <person name="Zhao S."/>
            <person name="Wan X."/>
        </authorList>
    </citation>
    <scope>NUCLEOTIDE SEQUENCE [LARGE SCALE GENOMIC DNA]</scope>
    <source>
        <strain evidence="8">cv. Shuchazao</strain>
        <tissue evidence="7">Leaf</tissue>
    </source>
</reference>
<feature type="transmembrane region" description="Helical" evidence="5">
    <location>
        <begin position="82"/>
        <end position="103"/>
    </location>
</feature>
<keyword evidence="4 5" id="KW-0472">Membrane</keyword>
<sequence length="301" mass="32321">MNKLQPYAYKTLTLLLYLHLLFPPISVHAKCTCEAEYKDQNKQEALKYKLVSIASILVASALGVSMPLLLKNVSALKPHSALHFLIKAFAAGVILATGFIHILPDAFNSLTSPCLSENPWQGFPFAGFIAMMSAIGTLMMEAFATGYHKRAELRKAQPVNGDEESDGGGGPGHVHGPAAIMLQRSDSSDLFRNRVISQAKYKSRAITIMVLFFSLTTPAGIAIGIGISNIYNEYSPTSLIVEGVLNSASAGILIYMALVDLLAADFMNPNLQTNVRLQLGSNLALLLGASCMSLMAEWGGA</sequence>
<feature type="signal peptide" evidence="6">
    <location>
        <begin position="1"/>
        <end position="29"/>
    </location>
</feature>
<dbReference type="STRING" id="542762.A0A4S4DSN2"/>
<keyword evidence="8" id="KW-1185">Reference proteome</keyword>
<dbReference type="GO" id="GO:0005385">
    <property type="term" value="F:zinc ion transmembrane transporter activity"/>
    <property type="evidence" value="ECO:0007669"/>
    <property type="project" value="TreeGrafter"/>
</dbReference>
<evidence type="ECO:0000256" key="6">
    <source>
        <dbReference type="SAM" id="SignalP"/>
    </source>
</evidence>
<dbReference type="GO" id="GO:0005886">
    <property type="term" value="C:plasma membrane"/>
    <property type="evidence" value="ECO:0007669"/>
    <property type="project" value="TreeGrafter"/>
</dbReference>
<name>A0A4S4DSN2_CAMSN</name>
<accession>A0A4S4DSN2</accession>